<feature type="non-terminal residue" evidence="3">
    <location>
        <position position="216"/>
    </location>
</feature>
<evidence type="ECO:0000313" key="4">
    <source>
        <dbReference type="Proteomes" id="UP001594351"/>
    </source>
</evidence>
<name>A0ABV6Z4B0_UNCC1</name>
<sequence>MIIDAHTHIEGLPGCPWLDPPEMILRLMDEAGIEKAAVMTYVDAPLAHPAYDPIVYVREAVERYPDRLIGFVRLNPGAAQAAELLIKAIKDWGFSGLKLHPSGYRQPPDSAETVRLLRLAAQLGVPVLFHCGDEDHTLPLEIERAATLCPETTIILGHMGGYFHVDDAIEVACRCPNIILETSAMPRPHCISTARDRIGAQRIIYGSDGPGCDPRL</sequence>
<protein>
    <submittedName>
        <fullName evidence="3">Amidohydrolase family protein</fullName>
    </submittedName>
</protein>
<dbReference type="InterPro" id="IPR032466">
    <property type="entry name" value="Metal_Hydrolase"/>
</dbReference>
<feature type="domain" description="Amidohydrolase-related" evidence="2">
    <location>
        <begin position="3"/>
        <end position="215"/>
    </location>
</feature>
<keyword evidence="4" id="KW-1185">Reference proteome</keyword>
<evidence type="ECO:0000256" key="1">
    <source>
        <dbReference type="ARBA" id="ARBA00023239"/>
    </source>
</evidence>
<gene>
    <name evidence="3" type="ORF">ACFL27_24060</name>
</gene>
<dbReference type="InterPro" id="IPR006680">
    <property type="entry name" value="Amidohydro-rel"/>
</dbReference>
<accession>A0ABV6Z4B0</accession>
<dbReference type="Proteomes" id="UP001594351">
    <property type="component" value="Unassembled WGS sequence"/>
</dbReference>
<dbReference type="CDD" id="cd01292">
    <property type="entry name" value="metallo-dependent_hydrolases"/>
    <property type="match status" value="1"/>
</dbReference>
<dbReference type="SUPFAM" id="SSF51556">
    <property type="entry name" value="Metallo-dependent hydrolases"/>
    <property type="match status" value="1"/>
</dbReference>
<evidence type="ECO:0000259" key="2">
    <source>
        <dbReference type="Pfam" id="PF04909"/>
    </source>
</evidence>
<organism evidence="3 4">
    <name type="scientific">candidate division CSSED10-310 bacterium</name>
    <dbReference type="NCBI Taxonomy" id="2855610"/>
    <lineage>
        <taxon>Bacteria</taxon>
        <taxon>Bacteria division CSSED10-310</taxon>
    </lineage>
</organism>
<dbReference type="PANTHER" id="PTHR21240:SF28">
    <property type="entry name" value="ISO-OROTATE DECARBOXYLASE (EUROFUNG)"/>
    <property type="match status" value="1"/>
</dbReference>
<dbReference type="InterPro" id="IPR032465">
    <property type="entry name" value="ACMSD"/>
</dbReference>
<dbReference type="Pfam" id="PF04909">
    <property type="entry name" value="Amidohydro_2"/>
    <property type="match status" value="1"/>
</dbReference>
<evidence type="ECO:0000313" key="3">
    <source>
        <dbReference type="EMBL" id="MFC1853285.1"/>
    </source>
</evidence>
<dbReference type="Gene3D" id="3.20.20.140">
    <property type="entry name" value="Metal-dependent hydrolases"/>
    <property type="match status" value="1"/>
</dbReference>
<dbReference type="PANTHER" id="PTHR21240">
    <property type="entry name" value="2-AMINO-3-CARBOXYLMUCONATE-6-SEMIALDEHYDE DECARBOXYLASE"/>
    <property type="match status" value="1"/>
</dbReference>
<dbReference type="EMBL" id="JBHPBY010000464">
    <property type="protein sequence ID" value="MFC1853285.1"/>
    <property type="molecule type" value="Genomic_DNA"/>
</dbReference>
<proteinExistence type="predicted"/>
<reference evidence="3 4" key="1">
    <citation type="submission" date="2024-09" db="EMBL/GenBank/DDBJ databases">
        <title>Laminarin stimulates single cell rates of sulfate reduction while oxygen inhibits transcriptomic activity in coastal marine sediment.</title>
        <authorList>
            <person name="Lindsay M."/>
            <person name="Orcutt B."/>
            <person name="Emerson D."/>
            <person name="Stepanauskas R."/>
            <person name="D'Angelo T."/>
        </authorList>
    </citation>
    <scope>NUCLEOTIDE SEQUENCE [LARGE SCALE GENOMIC DNA]</scope>
    <source>
        <strain evidence="3">SAG AM-311-K15</strain>
    </source>
</reference>
<keyword evidence="1" id="KW-0456">Lyase</keyword>
<comment type="caution">
    <text evidence="3">The sequence shown here is derived from an EMBL/GenBank/DDBJ whole genome shotgun (WGS) entry which is preliminary data.</text>
</comment>